<name>A0A2P2NK12_RHIMU</name>
<dbReference type="AlphaFoldDB" id="A0A2P2NK12"/>
<sequence>MTSKKKKNVKGNSSAGKWASKHKIQHNFNCY</sequence>
<reference evidence="2" key="1">
    <citation type="submission" date="2018-02" db="EMBL/GenBank/DDBJ databases">
        <title>Rhizophora mucronata_Transcriptome.</title>
        <authorList>
            <person name="Meera S.P."/>
            <person name="Sreeshan A."/>
            <person name="Augustine A."/>
        </authorList>
    </citation>
    <scope>NUCLEOTIDE SEQUENCE</scope>
    <source>
        <tissue evidence="2">Leaf</tissue>
    </source>
</reference>
<feature type="region of interest" description="Disordered" evidence="1">
    <location>
        <begin position="1"/>
        <end position="20"/>
    </location>
</feature>
<dbReference type="EMBL" id="GGEC01062339">
    <property type="protein sequence ID" value="MBX42823.1"/>
    <property type="molecule type" value="Transcribed_RNA"/>
</dbReference>
<protein>
    <submittedName>
        <fullName evidence="2">Uncharacterized protein</fullName>
    </submittedName>
</protein>
<evidence type="ECO:0000256" key="1">
    <source>
        <dbReference type="SAM" id="MobiDB-lite"/>
    </source>
</evidence>
<accession>A0A2P2NK12</accession>
<proteinExistence type="predicted"/>
<evidence type="ECO:0000313" key="2">
    <source>
        <dbReference type="EMBL" id="MBX42823.1"/>
    </source>
</evidence>
<organism evidence="2">
    <name type="scientific">Rhizophora mucronata</name>
    <name type="common">Asiatic mangrove</name>
    <dbReference type="NCBI Taxonomy" id="61149"/>
    <lineage>
        <taxon>Eukaryota</taxon>
        <taxon>Viridiplantae</taxon>
        <taxon>Streptophyta</taxon>
        <taxon>Embryophyta</taxon>
        <taxon>Tracheophyta</taxon>
        <taxon>Spermatophyta</taxon>
        <taxon>Magnoliopsida</taxon>
        <taxon>eudicotyledons</taxon>
        <taxon>Gunneridae</taxon>
        <taxon>Pentapetalae</taxon>
        <taxon>rosids</taxon>
        <taxon>fabids</taxon>
        <taxon>Malpighiales</taxon>
        <taxon>Rhizophoraceae</taxon>
        <taxon>Rhizophora</taxon>
    </lineage>
</organism>